<proteinExistence type="predicted"/>
<comment type="caution">
    <text evidence="2">The sequence shown here is derived from an EMBL/GenBank/DDBJ whole genome shotgun (WGS) entry which is preliminary data.</text>
</comment>
<evidence type="ECO:0000256" key="1">
    <source>
        <dbReference type="SAM" id="MobiDB-lite"/>
    </source>
</evidence>
<organism evidence="2">
    <name type="scientific">marine sediment metagenome</name>
    <dbReference type="NCBI Taxonomy" id="412755"/>
    <lineage>
        <taxon>unclassified sequences</taxon>
        <taxon>metagenomes</taxon>
        <taxon>ecological metagenomes</taxon>
    </lineage>
</organism>
<reference evidence="2" key="1">
    <citation type="journal article" date="2015" name="Nature">
        <title>Complex archaea that bridge the gap between prokaryotes and eukaryotes.</title>
        <authorList>
            <person name="Spang A."/>
            <person name="Saw J.H."/>
            <person name="Jorgensen S.L."/>
            <person name="Zaremba-Niedzwiedzka K."/>
            <person name="Martijn J."/>
            <person name="Lind A.E."/>
            <person name="van Eijk R."/>
            <person name="Schleper C."/>
            <person name="Guy L."/>
            <person name="Ettema T.J."/>
        </authorList>
    </citation>
    <scope>NUCLEOTIDE SEQUENCE</scope>
</reference>
<dbReference type="EMBL" id="LAZR01044393">
    <property type="protein sequence ID" value="KKL04766.1"/>
    <property type="molecule type" value="Genomic_DNA"/>
</dbReference>
<accession>A0A0F9CGI7</accession>
<evidence type="ECO:0000313" key="2">
    <source>
        <dbReference type="EMBL" id="KKL04766.1"/>
    </source>
</evidence>
<name>A0A0F9CGI7_9ZZZZ</name>
<dbReference type="AlphaFoldDB" id="A0A0F9CGI7"/>
<feature type="compositionally biased region" description="Basic and acidic residues" evidence="1">
    <location>
        <begin position="7"/>
        <end position="20"/>
    </location>
</feature>
<feature type="region of interest" description="Disordered" evidence="1">
    <location>
        <begin position="1"/>
        <end position="20"/>
    </location>
</feature>
<gene>
    <name evidence="2" type="ORF">LCGC14_2612790</name>
</gene>
<protein>
    <submittedName>
        <fullName evidence="2">Uncharacterized protein</fullName>
    </submittedName>
</protein>
<sequence length="60" mass="7003">MSKKEHKVTMSERQEKKHSIRFDSKDDKLLSSIYLKRDGLKSIFGQDTMSKVTITISLEE</sequence>